<dbReference type="InterPro" id="IPR004000">
    <property type="entry name" value="Actin"/>
</dbReference>
<dbReference type="Proteomes" id="UP001159363">
    <property type="component" value="Chromosome 7"/>
</dbReference>
<accession>A0ABQ9GYB7</accession>
<dbReference type="SUPFAM" id="SSF53067">
    <property type="entry name" value="Actin-like ATPase domain"/>
    <property type="match status" value="2"/>
</dbReference>
<proteinExistence type="inferred from homology"/>
<dbReference type="Gene3D" id="3.90.640.10">
    <property type="entry name" value="Actin, Chain A, domain 4"/>
    <property type="match status" value="1"/>
</dbReference>
<dbReference type="EMBL" id="JARBHB010000008">
    <property type="protein sequence ID" value="KAJ8876997.1"/>
    <property type="molecule type" value="Genomic_DNA"/>
</dbReference>
<keyword evidence="3" id="KW-1185">Reference proteome</keyword>
<protein>
    <recommendedName>
        <fullName evidence="4">Actin-related protein 6</fullName>
    </recommendedName>
</protein>
<comment type="caution">
    <text evidence="2">The sequence shown here is derived from an EMBL/GenBank/DDBJ whole genome shotgun (WGS) entry which is preliminary data.</text>
</comment>
<dbReference type="Gene3D" id="2.30.36.70">
    <property type="entry name" value="Actin, Chain A, domain 2"/>
    <property type="match status" value="1"/>
</dbReference>
<evidence type="ECO:0000256" key="1">
    <source>
        <dbReference type="RuleBase" id="RU000487"/>
    </source>
</evidence>
<dbReference type="InterPro" id="IPR043129">
    <property type="entry name" value="ATPase_NBD"/>
</dbReference>
<gene>
    <name evidence="2" type="ORF">PR048_021449</name>
</gene>
<dbReference type="Gene3D" id="3.30.420.40">
    <property type="match status" value="2"/>
</dbReference>
<reference evidence="2 3" key="1">
    <citation type="submission" date="2023-02" db="EMBL/GenBank/DDBJ databases">
        <title>LHISI_Scaffold_Assembly.</title>
        <authorList>
            <person name="Stuart O.P."/>
            <person name="Cleave R."/>
            <person name="Magrath M.J.L."/>
            <person name="Mikheyev A.S."/>
        </authorList>
    </citation>
    <scope>NUCLEOTIDE SEQUENCE [LARGE SCALE GENOMIC DNA]</scope>
    <source>
        <strain evidence="2">Daus_M_001</strain>
        <tissue evidence="2">Leg muscle</tissue>
    </source>
</reference>
<comment type="similarity">
    <text evidence="1">Belongs to the actin family.</text>
</comment>
<dbReference type="PANTHER" id="PTHR11937">
    <property type="entry name" value="ACTIN"/>
    <property type="match status" value="1"/>
</dbReference>
<sequence length="523" mass="60032">MFFPKYRDAVSKEAMPNKNIFILDNGAYTTKAGFTSSLEPRVIPNCIMKAKSERRRPFIADQVEDCRDASGLFYILPFQKGYLVNWDVEKNVWDHIFGKDCFSVNFNDTPVIITEPFFNFSSVQDAMTEIFFEEYECQSLLRMNSGDLSCYKYVHDTKALCCLLVDSGYSFTHIVPYIKGKKLKQGIRRIDVGGKVLTNHLKEIISYRQLHVMDETYVINQVKEDACFVSQDFTRDMEIAKKRGEENTIVREYVLPDYTTIRRGYVRQPGVPKDENEGEQQTLVLTNERFAVPEILFNPSDVGIPQMGIAECIVHSIASCPPETHPHLFSNILLTGGCTLFPGFKQRVETEVRALAPEHYPVYVTLPTNPVTYAWHGGVLLSKDPEFKSRYVQECHYENWGIKVEVSYKEQKKQLVVDSGYQRLPSLLGWDWLGDIQLDWGSISAVSVGQGQKGVNSVGDVVKEKVLKRLLKYGEIKHFEANFILKDEISPVFLKARMVPYALKEKVEQKLQYVEQQRILEKV</sequence>
<evidence type="ECO:0008006" key="4">
    <source>
        <dbReference type="Google" id="ProtNLM"/>
    </source>
</evidence>
<name>A0ABQ9GYB7_9NEOP</name>
<dbReference type="CDD" id="cd10210">
    <property type="entry name" value="ASKHA_NBD_Arp6"/>
    <property type="match status" value="1"/>
</dbReference>
<dbReference type="SMART" id="SM00268">
    <property type="entry name" value="ACTIN"/>
    <property type="match status" value="1"/>
</dbReference>
<organism evidence="2 3">
    <name type="scientific">Dryococelus australis</name>
    <dbReference type="NCBI Taxonomy" id="614101"/>
    <lineage>
        <taxon>Eukaryota</taxon>
        <taxon>Metazoa</taxon>
        <taxon>Ecdysozoa</taxon>
        <taxon>Arthropoda</taxon>
        <taxon>Hexapoda</taxon>
        <taxon>Insecta</taxon>
        <taxon>Pterygota</taxon>
        <taxon>Neoptera</taxon>
        <taxon>Polyneoptera</taxon>
        <taxon>Phasmatodea</taxon>
        <taxon>Verophasmatodea</taxon>
        <taxon>Anareolatae</taxon>
        <taxon>Phasmatidae</taxon>
        <taxon>Eurycanthinae</taxon>
        <taxon>Dryococelus</taxon>
    </lineage>
</organism>
<evidence type="ECO:0000313" key="2">
    <source>
        <dbReference type="EMBL" id="KAJ8876997.1"/>
    </source>
</evidence>
<dbReference type="Pfam" id="PF00022">
    <property type="entry name" value="Actin"/>
    <property type="match status" value="1"/>
</dbReference>
<evidence type="ECO:0000313" key="3">
    <source>
        <dbReference type="Proteomes" id="UP001159363"/>
    </source>
</evidence>